<dbReference type="Gene3D" id="3.40.50.150">
    <property type="entry name" value="Vaccinia Virus protein VP39"/>
    <property type="match status" value="1"/>
</dbReference>
<keyword evidence="2" id="KW-0830">Ubiquinone</keyword>
<dbReference type="PANTHER" id="PTHR43591">
    <property type="entry name" value="METHYLTRANSFERASE"/>
    <property type="match status" value="1"/>
</dbReference>
<proteinExistence type="predicted"/>
<accession>A0A7X0HLU1</accession>
<evidence type="ECO:0000313" key="2">
    <source>
        <dbReference type="EMBL" id="MBB6440031.1"/>
    </source>
</evidence>
<dbReference type="AlphaFoldDB" id="A0A7X0HLU1"/>
<dbReference type="GO" id="GO:0032259">
    <property type="term" value="P:methylation"/>
    <property type="evidence" value="ECO:0007669"/>
    <property type="project" value="UniProtKB-KW"/>
</dbReference>
<evidence type="ECO:0000259" key="1">
    <source>
        <dbReference type="Pfam" id="PF13649"/>
    </source>
</evidence>
<dbReference type="InterPro" id="IPR029063">
    <property type="entry name" value="SAM-dependent_MTases_sf"/>
</dbReference>
<sequence length="260" mass="28482">MANDHRAEGDPDKRWSYQSDEAADRFSAAGRATDWLLGHSFVFAELRLASKRGATVLDFGCGPGEITDHISRRFGVRVLAADDAPAMLQAARKHRTPGAEYHLAVDGRVSGLSDRCADAAMCSFVLTCIPDPALHRKILAEIHRLLRPGGRLALLNINPASYGIPFTSVRTGDLHTIYAPGAPIPVRFRTPQGGEEIFTDHHWPLEHYEQLLSQVGFTDITQYSPTVDQAASIADPALFRSHPWVTECRHPPLTITAATA</sequence>
<dbReference type="RefSeq" id="WP_185036504.1">
    <property type="nucleotide sequence ID" value="NZ_JACHEM010000035.1"/>
</dbReference>
<keyword evidence="2" id="KW-0808">Transferase</keyword>
<reference evidence="2 3" key="1">
    <citation type="submission" date="2020-08" db="EMBL/GenBank/DDBJ databases">
        <title>Genomic Encyclopedia of Type Strains, Phase IV (KMG-IV): sequencing the most valuable type-strain genomes for metagenomic binning, comparative biology and taxonomic classification.</title>
        <authorList>
            <person name="Goeker M."/>
        </authorList>
    </citation>
    <scope>NUCLEOTIDE SEQUENCE [LARGE SCALE GENOMIC DNA]</scope>
    <source>
        <strain evidence="2 3">DSM 40141</strain>
    </source>
</reference>
<evidence type="ECO:0000313" key="3">
    <source>
        <dbReference type="Proteomes" id="UP000540423"/>
    </source>
</evidence>
<dbReference type="CDD" id="cd02440">
    <property type="entry name" value="AdoMet_MTases"/>
    <property type="match status" value="1"/>
</dbReference>
<keyword evidence="3" id="KW-1185">Reference proteome</keyword>
<organism evidence="2 3">
    <name type="scientific">Streptomyces candidus</name>
    <dbReference type="NCBI Taxonomy" id="67283"/>
    <lineage>
        <taxon>Bacteria</taxon>
        <taxon>Bacillati</taxon>
        <taxon>Actinomycetota</taxon>
        <taxon>Actinomycetes</taxon>
        <taxon>Kitasatosporales</taxon>
        <taxon>Streptomycetaceae</taxon>
        <taxon>Streptomyces</taxon>
    </lineage>
</organism>
<dbReference type="Pfam" id="PF13649">
    <property type="entry name" value="Methyltransf_25"/>
    <property type="match status" value="1"/>
</dbReference>
<dbReference type="InterPro" id="IPR041698">
    <property type="entry name" value="Methyltransf_25"/>
</dbReference>
<keyword evidence="2" id="KW-0489">Methyltransferase</keyword>
<dbReference type="EMBL" id="JACHEM010000035">
    <property type="protein sequence ID" value="MBB6440031.1"/>
    <property type="molecule type" value="Genomic_DNA"/>
</dbReference>
<name>A0A7X0HLU1_9ACTN</name>
<gene>
    <name evidence="2" type="ORF">HNQ79_006544</name>
</gene>
<dbReference type="SUPFAM" id="SSF53335">
    <property type="entry name" value="S-adenosyl-L-methionine-dependent methyltransferases"/>
    <property type="match status" value="1"/>
</dbReference>
<dbReference type="GO" id="GO:0008168">
    <property type="term" value="F:methyltransferase activity"/>
    <property type="evidence" value="ECO:0007669"/>
    <property type="project" value="UniProtKB-KW"/>
</dbReference>
<protein>
    <submittedName>
        <fullName evidence="2">Ubiquinone/menaquinone biosynthesis C-methylase UbiE</fullName>
    </submittedName>
</protein>
<feature type="domain" description="Methyltransferase" evidence="1">
    <location>
        <begin position="56"/>
        <end position="150"/>
    </location>
</feature>
<comment type="caution">
    <text evidence="2">The sequence shown here is derived from an EMBL/GenBank/DDBJ whole genome shotgun (WGS) entry which is preliminary data.</text>
</comment>
<dbReference type="Proteomes" id="UP000540423">
    <property type="component" value="Unassembled WGS sequence"/>
</dbReference>